<dbReference type="RefSeq" id="XP_003031381.1">
    <property type="nucleotide sequence ID" value="XM_003031335.1"/>
</dbReference>
<protein>
    <submittedName>
        <fullName evidence="1">Uncharacterized protein</fullName>
    </submittedName>
</protein>
<evidence type="ECO:0000313" key="2">
    <source>
        <dbReference type="Proteomes" id="UP000007431"/>
    </source>
</evidence>
<dbReference type="GeneID" id="9587582"/>
<reference evidence="1 2" key="1">
    <citation type="journal article" date="2010" name="Nat. Biotechnol.">
        <title>Genome sequence of the model mushroom Schizophyllum commune.</title>
        <authorList>
            <person name="Ohm R.A."/>
            <person name="de Jong J.F."/>
            <person name="Lugones L.G."/>
            <person name="Aerts A."/>
            <person name="Kothe E."/>
            <person name="Stajich J.E."/>
            <person name="de Vries R.P."/>
            <person name="Record E."/>
            <person name="Levasseur A."/>
            <person name="Baker S.E."/>
            <person name="Bartholomew K.A."/>
            <person name="Coutinho P.M."/>
            <person name="Erdmann S."/>
            <person name="Fowler T.J."/>
            <person name="Gathman A.C."/>
            <person name="Lombard V."/>
            <person name="Henrissat B."/>
            <person name="Knabe N."/>
            <person name="Kuees U."/>
            <person name="Lilly W.W."/>
            <person name="Lindquist E."/>
            <person name="Lucas S."/>
            <person name="Magnuson J.K."/>
            <person name="Piumi F."/>
            <person name="Raudaskoski M."/>
            <person name="Salamov A."/>
            <person name="Schmutz J."/>
            <person name="Schwarze F.W.M.R."/>
            <person name="vanKuyk P.A."/>
            <person name="Horton J.S."/>
            <person name="Grigoriev I.V."/>
            <person name="Woesten H.A.B."/>
        </authorList>
    </citation>
    <scope>NUCLEOTIDE SEQUENCE [LARGE SCALE GENOMIC DNA]</scope>
    <source>
        <strain evidence="2">H4-8 / FGSC 9210</strain>
    </source>
</reference>
<evidence type="ECO:0000313" key="1">
    <source>
        <dbReference type="EMBL" id="EFI96478.1"/>
    </source>
</evidence>
<dbReference type="KEGG" id="scm:SCHCO_01154254"/>
<dbReference type="OrthoDB" id="2802364at2759"/>
<dbReference type="AlphaFoldDB" id="D8Q7T1"/>
<dbReference type="InParanoid" id="D8Q7T1"/>
<dbReference type="HOGENOM" id="CLU_090069_0_0_1"/>
<dbReference type="OMA" id="RMPTHVL"/>
<dbReference type="Proteomes" id="UP000007431">
    <property type="component" value="Unassembled WGS sequence"/>
</dbReference>
<proteinExistence type="predicted"/>
<accession>D8Q7T1</accession>
<dbReference type="VEuPathDB" id="FungiDB:SCHCODRAFT_01154254"/>
<dbReference type="EMBL" id="GL377307">
    <property type="protein sequence ID" value="EFI96478.1"/>
    <property type="molecule type" value="Genomic_DNA"/>
</dbReference>
<name>D8Q7T1_SCHCM</name>
<gene>
    <name evidence="1" type="ORF">SCHCODRAFT_16143</name>
</gene>
<organism evidence="2">
    <name type="scientific">Schizophyllum commune (strain H4-8 / FGSC 9210)</name>
    <name type="common">Split gill fungus</name>
    <dbReference type="NCBI Taxonomy" id="578458"/>
    <lineage>
        <taxon>Eukaryota</taxon>
        <taxon>Fungi</taxon>
        <taxon>Dikarya</taxon>
        <taxon>Basidiomycota</taxon>
        <taxon>Agaricomycotina</taxon>
        <taxon>Agaricomycetes</taxon>
        <taxon>Agaricomycetidae</taxon>
        <taxon>Agaricales</taxon>
        <taxon>Schizophyllaceae</taxon>
        <taxon>Schizophyllum</taxon>
    </lineage>
</organism>
<keyword evidence="2" id="KW-1185">Reference proteome</keyword>
<sequence length="209" mass="22726">MPSYLGKEDPLDALCHHFNVQRVRCTETTPPTTLDMPASSDSNLPTHVLAITQQDGNASAPPIIVPFNMPKFAQGFRTELITAPDEPATTYSAATQMATVPVVPLTVPHAASIPLLMLFGLGLEAEPNMLAARLLPPHVIEEFPNAAAMAQVLSQLGDDLFNRVVRYNKGLWANVLALGLRDAQLTGMVQTAWNVAAEARRMRQQWPGH</sequence>
<dbReference type="eggNOG" id="ENOG502SPGY">
    <property type="taxonomic scope" value="Eukaryota"/>
</dbReference>